<evidence type="ECO:0000256" key="2">
    <source>
        <dbReference type="ARBA" id="ARBA00023125"/>
    </source>
</evidence>
<evidence type="ECO:0000313" key="5">
    <source>
        <dbReference type="EMBL" id="SSA34547.1"/>
    </source>
</evidence>
<dbReference type="PANTHER" id="PTHR30349">
    <property type="entry name" value="PHAGE INTEGRASE-RELATED"/>
    <property type="match status" value="1"/>
</dbReference>
<reference evidence="6" key="1">
    <citation type="submission" date="2016-10" db="EMBL/GenBank/DDBJ databases">
        <authorList>
            <person name="Varghese N."/>
            <person name="Submissions S."/>
        </authorList>
    </citation>
    <scope>NUCLEOTIDE SEQUENCE [LARGE SCALE GENOMIC DNA]</scope>
    <source>
        <strain evidence="6">DSM 22951</strain>
    </source>
</reference>
<dbReference type="GO" id="GO:0015074">
    <property type="term" value="P:DNA integration"/>
    <property type="evidence" value="ECO:0007669"/>
    <property type="project" value="InterPro"/>
</dbReference>
<dbReference type="InterPro" id="IPR050090">
    <property type="entry name" value="Tyrosine_recombinase_XerCD"/>
</dbReference>
<dbReference type="GO" id="GO:0003677">
    <property type="term" value="F:DNA binding"/>
    <property type="evidence" value="ECO:0007669"/>
    <property type="project" value="UniProtKB-KW"/>
</dbReference>
<dbReference type="Pfam" id="PF00589">
    <property type="entry name" value="Phage_integrase"/>
    <property type="match status" value="1"/>
</dbReference>
<name>A0A2Y8ZXE6_9MICO</name>
<dbReference type="Gene3D" id="1.10.443.10">
    <property type="entry name" value="Intergrase catalytic core"/>
    <property type="match status" value="1"/>
</dbReference>
<sequence length="429" mass="47103">MARPREKGGTISPVASGGYRLTITLTVAGESIRKEFRGTSKAAVLRKRDDWLEINGLGLDDGPPSPAPAAGGMPTLHEWMRVLDEEYVKRGRSDATRAAAASQYRNHIQPLLGERRLDAITPEDVAQLHRQAAAKGLATSSVVSVHKFLSRALTLACTRGVLMQNVARMVQPPAVKEVSPEPFTDDELRAVVEVARKDPQAVRWMTTLMTGARKAEVLGLCWDSVDFDRGALVIRRTLTRQVWQHGCGATLIASQAGHSPSKCPQRIRGQMFGRTKTSGSVRVIAIAPELVDMLRAHKSSQDAWFKMFGRRPETGQEFGGLVFLSSAGTRIDHRGDDRHWLKLFQRAGVDLKGQHASRHTIATQMLEEGVDTRVVADAMGWASTRMAMRYQHVGESLSREASNAISSRWGGIFGNDDTVVALDRSQRPG</sequence>
<dbReference type="InterPro" id="IPR013762">
    <property type="entry name" value="Integrase-like_cat_sf"/>
</dbReference>
<keyword evidence="6" id="KW-1185">Reference proteome</keyword>
<dbReference type="CDD" id="cd01189">
    <property type="entry name" value="INT_ICEBs1_C_like"/>
    <property type="match status" value="1"/>
</dbReference>
<dbReference type="Gene3D" id="1.10.150.130">
    <property type="match status" value="1"/>
</dbReference>
<protein>
    <submittedName>
        <fullName evidence="5">Site-specific recombinase XerD</fullName>
    </submittedName>
</protein>
<dbReference type="AlphaFoldDB" id="A0A2Y8ZXE6"/>
<proteinExistence type="inferred from homology"/>
<dbReference type="PROSITE" id="PS51898">
    <property type="entry name" value="TYR_RECOMBINASE"/>
    <property type="match status" value="1"/>
</dbReference>
<dbReference type="GO" id="GO:0006310">
    <property type="term" value="P:DNA recombination"/>
    <property type="evidence" value="ECO:0007669"/>
    <property type="project" value="UniProtKB-KW"/>
</dbReference>
<dbReference type="SUPFAM" id="SSF56349">
    <property type="entry name" value="DNA breaking-rejoining enzymes"/>
    <property type="match status" value="1"/>
</dbReference>
<gene>
    <name evidence="5" type="ORF">SAMN04489750_1870</name>
</gene>
<dbReference type="OrthoDB" id="1822491at2"/>
<keyword evidence="3" id="KW-0233">DNA recombination</keyword>
<feature type="domain" description="Tyr recombinase" evidence="4">
    <location>
        <begin position="178"/>
        <end position="403"/>
    </location>
</feature>
<dbReference type="Proteomes" id="UP000250028">
    <property type="component" value="Unassembled WGS sequence"/>
</dbReference>
<evidence type="ECO:0000256" key="3">
    <source>
        <dbReference type="ARBA" id="ARBA00023172"/>
    </source>
</evidence>
<dbReference type="InterPro" id="IPR002104">
    <property type="entry name" value="Integrase_catalytic"/>
</dbReference>
<dbReference type="PANTHER" id="PTHR30349:SF64">
    <property type="entry name" value="PROPHAGE INTEGRASE INTD-RELATED"/>
    <property type="match status" value="1"/>
</dbReference>
<evidence type="ECO:0000313" key="6">
    <source>
        <dbReference type="Proteomes" id="UP000250028"/>
    </source>
</evidence>
<dbReference type="InterPro" id="IPR010998">
    <property type="entry name" value="Integrase_recombinase_N"/>
</dbReference>
<comment type="similarity">
    <text evidence="1">Belongs to the 'phage' integrase family.</text>
</comment>
<keyword evidence="2" id="KW-0238">DNA-binding</keyword>
<evidence type="ECO:0000256" key="1">
    <source>
        <dbReference type="ARBA" id="ARBA00008857"/>
    </source>
</evidence>
<dbReference type="EMBL" id="UESZ01000001">
    <property type="protein sequence ID" value="SSA34547.1"/>
    <property type="molecule type" value="Genomic_DNA"/>
</dbReference>
<organism evidence="5 6">
    <name type="scientific">Branchiibius hedensis</name>
    <dbReference type="NCBI Taxonomy" id="672460"/>
    <lineage>
        <taxon>Bacteria</taxon>
        <taxon>Bacillati</taxon>
        <taxon>Actinomycetota</taxon>
        <taxon>Actinomycetes</taxon>
        <taxon>Micrococcales</taxon>
        <taxon>Dermacoccaceae</taxon>
        <taxon>Branchiibius</taxon>
    </lineage>
</organism>
<dbReference type="RefSeq" id="WP_109685223.1">
    <property type="nucleotide sequence ID" value="NZ_QGDN01000001.1"/>
</dbReference>
<dbReference type="InterPro" id="IPR011010">
    <property type="entry name" value="DNA_brk_join_enz"/>
</dbReference>
<accession>A0A2Y8ZXE6</accession>
<evidence type="ECO:0000259" key="4">
    <source>
        <dbReference type="PROSITE" id="PS51898"/>
    </source>
</evidence>